<proteinExistence type="predicted"/>
<dbReference type="Gene3D" id="3.40.30.10">
    <property type="entry name" value="Glutaredoxin"/>
    <property type="match status" value="1"/>
</dbReference>
<name>A0A0P6W7T0_9HYPH</name>
<gene>
    <name evidence="2" type="ORF">ABB55_22480</name>
</gene>
<dbReference type="GO" id="GO:0016491">
    <property type="term" value="F:oxidoreductase activity"/>
    <property type="evidence" value="ECO:0007669"/>
    <property type="project" value="InterPro"/>
</dbReference>
<evidence type="ECO:0000259" key="1">
    <source>
        <dbReference type="PROSITE" id="PS51352"/>
    </source>
</evidence>
<dbReference type="SUPFAM" id="SSF52833">
    <property type="entry name" value="Thioredoxin-like"/>
    <property type="match status" value="1"/>
</dbReference>
<dbReference type="InterPro" id="IPR047262">
    <property type="entry name" value="PRX-like1"/>
</dbReference>
<dbReference type="EMBL" id="LJYW01000001">
    <property type="protein sequence ID" value="KPL54651.1"/>
    <property type="molecule type" value="Genomic_DNA"/>
</dbReference>
<organism evidence="2 3">
    <name type="scientific">Prosthecodimorpha hirschii</name>
    <dbReference type="NCBI Taxonomy" id="665126"/>
    <lineage>
        <taxon>Bacteria</taxon>
        <taxon>Pseudomonadati</taxon>
        <taxon>Pseudomonadota</taxon>
        <taxon>Alphaproteobacteria</taxon>
        <taxon>Hyphomicrobiales</taxon>
        <taxon>Ancalomicrobiaceae</taxon>
        <taxon>Prosthecodimorpha</taxon>
    </lineage>
</organism>
<dbReference type="Pfam" id="PF00578">
    <property type="entry name" value="AhpC-TSA"/>
    <property type="match status" value="1"/>
</dbReference>
<dbReference type="PANTHER" id="PTHR43640">
    <property type="entry name" value="OS07G0260300 PROTEIN"/>
    <property type="match status" value="1"/>
</dbReference>
<comment type="caution">
    <text evidence="2">The sequence shown here is derived from an EMBL/GenBank/DDBJ whole genome shotgun (WGS) entry which is preliminary data.</text>
</comment>
<evidence type="ECO:0000313" key="2">
    <source>
        <dbReference type="EMBL" id="KPL54651.1"/>
    </source>
</evidence>
<dbReference type="Proteomes" id="UP000048984">
    <property type="component" value="Unassembled WGS sequence"/>
</dbReference>
<dbReference type="GO" id="GO:0016209">
    <property type="term" value="F:antioxidant activity"/>
    <property type="evidence" value="ECO:0007669"/>
    <property type="project" value="InterPro"/>
</dbReference>
<dbReference type="InterPro" id="IPR036249">
    <property type="entry name" value="Thioredoxin-like_sf"/>
</dbReference>
<keyword evidence="3" id="KW-1185">Reference proteome</keyword>
<protein>
    <submittedName>
        <fullName evidence="2">Alkyl hydroperoxide reductase</fullName>
    </submittedName>
</protein>
<dbReference type="InterPro" id="IPR013766">
    <property type="entry name" value="Thioredoxin_domain"/>
</dbReference>
<accession>A0A0P6W7T0</accession>
<evidence type="ECO:0000313" key="3">
    <source>
        <dbReference type="Proteomes" id="UP000048984"/>
    </source>
</evidence>
<reference evidence="2 3" key="2">
    <citation type="submission" date="2015-10" db="EMBL/GenBank/DDBJ databases">
        <title>Draft Genome Sequence of Prosthecomicrobium hirschii ATCC 27832.</title>
        <authorList>
            <person name="Daniel J."/>
            <person name="Givan S.A."/>
            <person name="Brun Y.V."/>
            <person name="Brown P.J."/>
        </authorList>
    </citation>
    <scope>NUCLEOTIDE SEQUENCE [LARGE SCALE GENOMIC DNA]</scope>
    <source>
        <strain evidence="2 3">16</strain>
    </source>
</reference>
<dbReference type="AlphaFoldDB" id="A0A0P6W7T0"/>
<sequence>MPKTESNPIKLGTPAADFLLPDADGRLHKLADFGAKPALLVAFISNRCPFVLLIRERFAALAKEYAAQGLQVVAINANDPVDHPEETLARLGEEAAAQGYDFPYLKDLSQDVAKAYGAACTPDFFLFDAERKLAYHGQFDDARPGNGKAVTGADLAAAIATVLAGKGVPDRQIPSIGCNIKWTAGNEPVGLSSAA</sequence>
<dbReference type="InterPro" id="IPR000866">
    <property type="entry name" value="AhpC/TSA"/>
</dbReference>
<dbReference type="CDD" id="cd02969">
    <property type="entry name" value="PRX_like1"/>
    <property type="match status" value="1"/>
</dbReference>
<dbReference type="RefSeq" id="WP_054360817.1">
    <property type="nucleotide sequence ID" value="NZ_LJYW01000001.1"/>
</dbReference>
<dbReference type="PROSITE" id="PS51352">
    <property type="entry name" value="THIOREDOXIN_2"/>
    <property type="match status" value="1"/>
</dbReference>
<dbReference type="PANTHER" id="PTHR43640:SF1">
    <property type="entry name" value="THIOREDOXIN-DEPENDENT PEROXIREDOXIN"/>
    <property type="match status" value="1"/>
</dbReference>
<reference evidence="2 3" key="1">
    <citation type="submission" date="2015-09" db="EMBL/GenBank/DDBJ databases">
        <authorList>
            <person name="Jackson K.R."/>
            <person name="Lunt B.L."/>
            <person name="Fisher J.N.B."/>
            <person name="Gardner A.V."/>
            <person name="Bailey M.E."/>
            <person name="Deus L.M."/>
            <person name="Earl A.S."/>
            <person name="Gibby P.D."/>
            <person name="Hartmann K.A."/>
            <person name="Liu J.E."/>
            <person name="Manci A.M."/>
            <person name="Nielsen D.A."/>
            <person name="Solomon M.B."/>
            <person name="Breakwell D.P."/>
            <person name="Burnett S.H."/>
            <person name="Grose J.H."/>
        </authorList>
    </citation>
    <scope>NUCLEOTIDE SEQUENCE [LARGE SCALE GENOMIC DNA]</scope>
    <source>
        <strain evidence="2 3">16</strain>
    </source>
</reference>
<feature type="domain" description="Thioredoxin" evidence="1">
    <location>
        <begin position="9"/>
        <end position="164"/>
    </location>
</feature>
<dbReference type="STRING" id="665126.ABB55_22480"/>